<organism evidence="1 2">
    <name type="scientific">Micavibrio aeruginosavorus (strain ARL-13)</name>
    <dbReference type="NCBI Taxonomy" id="856793"/>
    <lineage>
        <taxon>Bacteria</taxon>
        <taxon>Pseudomonadati</taxon>
        <taxon>Bdellovibrionota</taxon>
        <taxon>Bdellovibrionia</taxon>
        <taxon>Bdellovibrionales</taxon>
        <taxon>Pseudobdellovibrionaceae</taxon>
        <taxon>Micavibrio</taxon>
    </lineage>
</organism>
<evidence type="ECO:0000313" key="1">
    <source>
        <dbReference type="EMBL" id="AEP08712.1"/>
    </source>
</evidence>
<dbReference type="STRING" id="856793.MICA_367"/>
<sequence length="372" mass="41903">MVMGRVSVMPRPDDFIALSVGSDCDIDLYSRHDHGDAGDTWSRTRISMVTKKVRVQTGPVDSFSNPRRRLQFAIVIPVSAMAAGRLRDFCDMAFTCEPDGNTGETSPDVICTSREIPYYFTQDMAPLEPFEKDRDAKGLARLFGGPETRYFQHAISAIHGRAGRLASVQANIRNIWARASAPFRTRADTSTTTDDILRARYNCWTAAQGLSEYVARVDLADIDPDLSRYHRAWQVTAWFGAQMRTGVLCKDRQVQENIEKVGAVRHPVRTMIPPPYNSDAVYVLDNDGAHAPVLLVPELDSFTTLVRSNFRDWDAEGRSINLWRDLYDENTKLFGDEAMGHPLKDVAARPDLDGPHALVVSRRRNRDPRFNL</sequence>
<dbReference type="KEGG" id="mai:MICA_367"/>
<gene>
    <name evidence="1" type="ordered locus">MICA_367</name>
</gene>
<evidence type="ECO:0000313" key="2">
    <source>
        <dbReference type="Proteomes" id="UP000009286"/>
    </source>
</evidence>
<accession>G2KR60</accession>
<dbReference type="AlphaFoldDB" id="G2KR60"/>
<protein>
    <submittedName>
        <fullName evidence="1">Uncharacterized protein</fullName>
    </submittedName>
</protein>
<dbReference type="Proteomes" id="UP000009286">
    <property type="component" value="Chromosome"/>
</dbReference>
<dbReference type="EMBL" id="CP002382">
    <property type="protein sequence ID" value="AEP08712.1"/>
    <property type="molecule type" value="Genomic_DNA"/>
</dbReference>
<keyword evidence="2" id="KW-1185">Reference proteome</keyword>
<name>G2KR60_MICAA</name>
<dbReference type="HOGENOM" id="CLU_747653_0_0_5"/>
<proteinExistence type="predicted"/>
<reference evidence="1 2" key="1">
    <citation type="journal article" date="2011" name="BMC Genomics">
        <title>Genomic insights into an obligate epibiotic bacterial predator: Micavibrio aeruginosavorus ARL-13.</title>
        <authorList>
            <person name="Wang Z."/>
            <person name="Kadouri D."/>
            <person name="Wu M."/>
        </authorList>
    </citation>
    <scope>NUCLEOTIDE SEQUENCE [LARGE SCALE GENOMIC DNA]</scope>
    <source>
        <strain evidence="1 2">ARL-13</strain>
    </source>
</reference>